<dbReference type="InterPro" id="IPR052022">
    <property type="entry name" value="26kDa_periplasmic_antigen"/>
</dbReference>
<gene>
    <name evidence="2" type="ORF">O2N63_10700</name>
</gene>
<sequence>MMKPHSIFAAILSFVLTFMPVAGTAQTEASRLQVTGHGLVSAVPDMAVIRLGVREEAKDAVSASRAVGEGITRLLGDLKEIGIEGKDIQTSQLSLSPQYNYSGSSNPRRIGFEASSTLSVTLRELEDLGGVLDQVIRSGVNNINGLQFDLSNRETLRDEARALAVSDAMRKAGLLAEAAGLSLGQVILLQEGADAPQPGPVFGRMAMEVQAEMPVAQGELDVTAQVTMIFELSGES</sequence>
<comment type="caution">
    <text evidence="2">The sequence shown here is derived from an EMBL/GenBank/DDBJ whole genome shotgun (WGS) entry which is preliminary data.</text>
</comment>
<name>A0ABT4W211_9RHOB</name>
<protein>
    <submittedName>
        <fullName evidence="2">SIMPL domain-containing protein</fullName>
    </submittedName>
</protein>
<accession>A0ABT4W211</accession>
<dbReference type="EMBL" id="JAQIIO010000005">
    <property type="protein sequence ID" value="MDA5094553.1"/>
    <property type="molecule type" value="Genomic_DNA"/>
</dbReference>
<dbReference type="Gene3D" id="3.30.70.2970">
    <property type="entry name" value="Protein of unknown function (DUF541), domain 2"/>
    <property type="match status" value="1"/>
</dbReference>
<evidence type="ECO:0000313" key="3">
    <source>
        <dbReference type="Proteomes" id="UP001528040"/>
    </source>
</evidence>
<dbReference type="PANTHER" id="PTHR34387">
    <property type="entry name" value="SLR1258 PROTEIN"/>
    <property type="match status" value="1"/>
</dbReference>
<keyword evidence="3" id="KW-1185">Reference proteome</keyword>
<dbReference type="Proteomes" id="UP001528040">
    <property type="component" value="Unassembled WGS sequence"/>
</dbReference>
<dbReference type="Gene3D" id="3.30.110.170">
    <property type="entry name" value="Protein of unknown function (DUF541), domain 1"/>
    <property type="match status" value="1"/>
</dbReference>
<feature type="signal peptide" evidence="1">
    <location>
        <begin position="1"/>
        <end position="24"/>
    </location>
</feature>
<evidence type="ECO:0000256" key="1">
    <source>
        <dbReference type="SAM" id="SignalP"/>
    </source>
</evidence>
<dbReference type="Pfam" id="PF04402">
    <property type="entry name" value="SIMPL"/>
    <property type="match status" value="1"/>
</dbReference>
<proteinExistence type="predicted"/>
<reference evidence="2 3" key="1">
    <citation type="submission" date="2023-01" db="EMBL/GenBank/DDBJ databases">
        <authorList>
            <person name="Yoon J.-W."/>
        </authorList>
    </citation>
    <scope>NUCLEOTIDE SEQUENCE [LARGE SCALE GENOMIC DNA]</scope>
    <source>
        <strain evidence="2 3">KMU-50</strain>
    </source>
</reference>
<organism evidence="2 3">
    <name type="scientific">Aliiroseovarius salicola</name>
    <dbReference type="NCBI Taxonomy" id="3009082"/>
    <lineage>
        <taxon>Bacteria</taxon>
        <taxon>Pseudomonadati</taxon>
        <taxon>Pseudomonadota</taxon>
        <taxon>Alphaproteobacteria</taxon>
        <taxon>Rhodobacterales</taxon>
        <taxon>Paracoccaceae</taxon>
        <taxon>Aliiroseovarius</taxon>
    </lineage>
</organism>
<dbReference type="InterPro" id="IPR007497">
    <property type="entry name" value="SIMPL/DUF541"/>
</dbReference>
<evidence type="ECO:0000313" key="2">
    <source>
        <dbReference type="EMBL" id="MDA5094553.1"/>
    </source>
</evidence>
<dbReference type="RefSeq" id="WP_271054263.1">
    <property type="nucleotide sequence ID" value="NZ_JAQIIO010000005.1"/>
</dbReference>
<dbReference type="PANTHER" id="PTHR34387:SF1">
    <property type="entry name" value="PERIPLASMIC IMMUNOGENIC PROTEIN"/>
    <property type="match status" value="1"/>
</dbReference>
<keyword evidence="1" id="KW-0732">Signal</keyword>
<feature type="chain" id="PRO_5045721848" evidence="1">
    <location>
        <begin position="25"/>
        <end position="236"/>
    </location>
</feature>